<keyword evidence="7" id="KW-0808">Transferase</keyword>
<dbReference type="InterPro" id="IPR013083">
    <property type="entry name" value="Znf_RING/FYVE/PHD"/>
</dbReference>
<keyword evidence="10 13" id="KW-0863">Zinc-finger</keyword>
<comment type="function">
    <text evidence="3">Might act as an E3 ubiquitin-protein ligase, or as part of E3 complex, which accepts ubiquitin from specific E2 ubiquitin-conjugating enzymes and then transfers it to substrates.</text>
</comment>
<protein>
    <recommendedName>
        <fullName evidence="6">RBR-type E3 ubiquitin transferase</fullName>
        <ecNumber evidence="6">2.3.2.31</ecNumber>
    </recommendedName>
</protein>
<feature type="domain" description="RING-type" evidence="15">
    <location>
        <begin position="43"/>
        <end position="285"/>
    </location>
</feature>
<evidence type="ECO:0000256" key="11">
    <source>
        <dbReference type="ARBA" id="ARBA00022786"/>
    </source>
</evidence>
<comment type="cofactor">
    <cofactor evidence="2">
        <name>Zn(2+)</name>
        <dbReference type="ChEBI" id="CHEBI:29105"/>
    </cofactor>
</comment>
<comment type="pathway">
    <text evidence="4">Protein modification; protein ubiquitination.</text>
</comment>
<keyword evidence="8" id="KW-0479">Metal-binding</keyword>
<evidence type="ECO:0000313" key="16">
    <source>
        <dbReference type="EMBL" id="KAJ4828161.1"/>
    </source>
</evidence>
<proteinExistence type="inferred from homology"/>
<dbReference type="Gene3D" id="3.30.40.10">
    <property type="entry name" value="Zinc/RING finger domain, C3HC4 (zinc finger)"/>
    <property type="match status" value="1"/>
</dbReference>
<dbReference type="Gene3D" id="1.20.120.1750">
    <property type="match status" value="1"/>
</dbReference>
<evidence type="ECO:0000256" key="4">
    <source>
        <dbReference type="ARBA" id="ARBA00004906"/>
    </source>
</evidence>
<dbReference type="PROSITE" id="PS50089">
    <property type="entry name" value="ZF_RING_2"/>
    <property type="match status" value="1"/>
</dbReference>
<keyword evidence="11" id="KW-0833">Ubl conjugation pathway</keyword>
<reference evidence="16" key="1">
    <citation type="submission" date="2022-02" db="EMBL/GenBank/DDBJ databases">
        <authorList>
            <person name="Henning P.M."/>
            <person name="McCubbin A.G."/>
            <person name="Shore J.S."/>
        </authorList>
    </citation>
    <scope>NUCLEOTIDE SEQUENCE</scope>
    <source>
        <strain evidence="16">F60SS</strain>
        <tissue evidence="16">Leaves</tissue>
    </source>
</reference>
<evidence type="ECO:0000256" key="2">
    <source>
        <dbReference type="ARBA" id="ARBA00001947"/>
    </source>
</evidence>
<keyword evidence="12" id="KW-0862">Zinc</keyword>
<evidence type="ECO:0000256" key="10">
    <source>
        <dbReference type="ARBA" id="ARBA00022771"/>
    </source>
</evidence>
<dbReference type="FunFam" id="3.30.40.10:FF:000230">
    <property type="entry name" value="RBR-type E3 ubiquitin transferase"/>
    <property type="match status" value="1"/>
</dbReference>
<dbReference type="PANTHER" id="PTHR11685">
    <property type="entry name" value="RBR FAMILY RING FINGER AND IBR DOMAIN-CONTAINING"/>
    <property type="match status" value="1"/>
</dbReference>
<evidence type="ECO:0000256" key="13">
    <source>
        <dbReference type="PROSITE-ProRule" id="PRU00175"/>
    </source>
</evidence>
<dbReference type="InterPro" id="IPR002867">
    <property type="entry name" value="IBR_dom"/>
</dbReference>
<dbReference type="PROSITE" id="PS51873">
    <property type="entry name" value="TRIAD"/>
    <property type="match status" value="1"/>
</dbReference>
<evidence type="ECO:0000259" key="15">
    <source>
        <dbReference type="PROSITE" id="PS51873"/>
    </source>
</evidence>
<dbReference type="AlphaFoldDB" id="A0A9Q0FB86"/>
<dbReference type="InterPro" id="IPR001841">
    <property type="entry name" value="Znf_RING"/>
</dbReference>
<evidence type="ECO:0000256" key="8">
    <source>
        <dbReference type="ARBA" id="ARBA00022723"/>
    </source>
</evidence>
<dbReference type="SUPFAM" id="SSF57850">
    <property type="entry name" value="RING/U-box"/>
    <property type="match status" value="2"/>
</dbReference>
<dbReference type="InterPro" id="IPR031127">
    <property type="entry name" value="E3_UB_ligase_RBR"/>
</dbReference>
<organism evidence="16 17">
    <name type="scientific">Turnera subulata</name>
    <dbReference type="NCBI Taxonomy" id="218843"/>
    <lineage>
        <taxon>Eukaryota</taxon>
        <taxon>Viridiplantae</taxon>
        <taxon>Streptophyta</taxon>
        <taxon>Embryophyta</taxon>
        <taxon>Tracheophyta</taxon>
        <taxon>Spermatophyta</taxon>
        <taxon>Magnoliopsida</taxon>
        <taxon>eudicotyledons</taxon>
        <taxon>Gunneridae</taxon>
        <taxon>Pentapetalae</taxon>
        <taxon>rosids</taxon>
        <taxon>fabids</taxon>
        <taxon>Malpighiales</taxon>
        <taxon>Passifloraceae</taxon>
        <taxon>Turnera</taxon>
    </lineage>
</organism>
<dbReference type="EC" id="2.3.2.31" evidence="6"/>
<dbReference type="GO" id="GO:0008270">
    <property type="term" value="F:zinc ion binding"/>
    <property type="evidence" value="ECO:0007669"/>
    <property type="project" value="UniProtKB-KW"/>
</dbReference>
<reference evidence="16" key="2">
    <citation type="journal article" date="2023" name="Plants (Basel)">
        <title>Annotation of the Turnera subulata (Passifloraceae) Draft Genome Reveals the S-Locus Evolved after the Divergence of Turneroideae from Passifloroideae in a Stepwise Manner.</title>
        <authorList>
            <person name="Henning P.M."/>
            <person name="Roalson E.H."/>
            <person name="Mir W."/>
            <person name="McCubbin A.G."/>
            <person name="Shore J.S."/>
        </authorList>
    </citation>
    <scope>NUCLEOTIDE SEQUENCE</scope>
    <source>
        <strain evidence="16">F60SS</strain>
    </source>
</reference>
<feature type="domain" description="RING-type" evidence="14">
    <location>
        <begin position="47"/>
        <end position="93"/>
    </location>
</feature>
<evidence type="ECO:0000256" key="7">
    <source>
        <dbReference type="ARBA" id="ARBA00022679"/>
    </source>
</evidence>
<keyword evidence="17" id="KW-1185">Reference proteome</keyword>
<dbReference type="EMBL" id="JAKUCV010006248">
    <property type="protein sequence ID" value="KAJ4828161.1"/>
    <property type="molecule type" value="Genomic_DNA"/>
</dbReference>
<evidence type="ECO:0000259" key="14">
    <source>
        <dbReference type="PROSITE" id="PS50089"/>
    </source>
</evidence>
<dbReference type="InterPro" id="IPR044066">
    <property type="entry name" value="TRIAD_supradom"/>
</dbReference>
<dbReference type="OrthoDB" id="10009520at2759"/>
<dbReference type="InterPro" id="IPR017907">
    <property type="entry name" value="Znf_RING_CS"/>
</dbReference>
<evidence type="ECO:0000256" key="1">
    <source>
        <dbReference type="ARBA" id="ARBA00001798"/>
    </source>
</evidence>
<name>A0A9Q0FB86_9ROSI</name>
<keyword evidence="9" id="KW-0677">Repeat</keyword>
<sequence>MERISKRTHIEGLNQLLTSLRNLMGDSCTYPSTSNTNTTTTTKDFVCEICTETKTTSESIFPINGCTHVYCTDCMVHYVTSKLEENTTNICCPEPGCEVSLNLEDCLLVLPQGVCDKWGDALCEAAIGGSQKFYCPFKDCSAMLVNDDIGGGGGGGGKGKVPDQIKEAECPYCFRLFCAQCRVPWHAEIGCKEFQKLHKDEREREDILLMKMAGNKNWRRCPSCRIYVERKEGCRYIKCSGSIKSISVELHSVMAAGVLRLTKKLITVQNAMPHGGNGDISAGMM</sequence>
<accession>A0A9Q0FB86</accession>
<dbReference type="CDD" id="cd22582">
    <property type="entry name" value="BRcat_RBR_unk"/>
    <property type="match status" value="1"/>
</dbReference>
<gene>
    <name evidence="16" type="ORF">Tsubulata_005038</name>
</gene>
<dbReference type="Proteomes" id="UP001141552">
    <property type="component" value="Unassembled WGS sequence"/>
</dbReference>
<evidence type="ECO:0000256" key="12">
    <source>
        <dbReference type="ARBA" id="ARBA00022833"/>
    </source>
</evidence>
<dbReference type="Pfam" id="PF01485">
    <property type="entry name" value="IBR"/>
    <property type="match status" value="1"/>
</dbReference>
<dbReference type="PROSITE" id="PS00518">
    <property type="entry name" value="ZF_RING_1"/>
    <property type="match status" value="1"/>
</dbReference>
<dbReference type="SMART" id="SM00647">
    <property type="entry name" value="IBR"/>
    <property type="match status" value="1"/>
</dbReference>
<evidence type="ECO:0000256" key="5">
    <source>
        <dbReference type="ARBA" id="ARBA00005884"/>
    </source>
</evidence>
<evidence type="ECO:0000256" key="6">
    <source>
        <dbReference type="ARBA" id="ARBA00012251"/>
    </source>
</evidence>
<comment type="similarity">
    <text evidence="5">Belongs to the RBR family. Ariadne subfamily.</text>
</comment>
<comment type="caution">
    <text evidence="16">The sequence shown here is derived from an EMBL/GenBank/DDBJ whole genome shotgun (WGS) entry which is preliminary data.</text>
</comment>
<evidence type="ECO:0000313" key="17">
    <source>
        <dbReference type="Proteomes" id="UP001141552"/>
    </source>
</evidence>
<evidence type="ECO:0000256" key="3">
    <source>
        <dbReference type="ARBA" id="ARBA00003976"/>
    </source>
</evidence>
<dbReference type="GO" id="GO:0016567">
    <property type="term" value="P:protein ubiquitination"/>
    <property type="evidence" value="ECO:0007669"/>
    <property type="project" value="InterPro"/>
</dbReference>
<evidence type="ECO:0000256" key="9">
    <source>
        <dbReference type="ARBA" id="ARBA00022737"/>
    </source>
</evidence>
<dbReference type="GO" id="GO:0061630">
    <property type="term" value="F:ubiquitin protein ligase activity"/>
    <property type="evidence" value="ECO:0007669"/>
    <property type="project" value="UniProtKB-EC"/>
</dbReference>
<comment type="catalytic activity">
    <reaction evidence="1">
        <text>[E2 ubiquitin-conjugating enzyme]-S-ubiquitinyl-L-cysteine + [acceptor protein]-L-lysine = [E2 ubiquitin-conjugating enzyme]-L-cysteine + [acceptor protein]-N(6)-ubiquitinyl-L-lysine.</text>
        <dbReference type="EC" id="2.3.2.31"/>
    </reaction>
</comment>